<dbReference type="EMBL" id="JBHTMC010000027">
    <property type="protein sequence ID" value="MFD1265113.1"/>
    <property type="molecule type" value="Genomic_DNA"/>
</dbReference>
<dbReference type="Proteomes" id="UP001597158">
    <property type="component" value="Unassembled WGS sequence"/>
</dbReference>
<sequence length="60" mass="6011">MSMRQTVTTILATTALAWSVHSPVIAAGPQAAAPQVTANSCADDKKAGADGSTPQKPTST</sequence>
<evidence type="ECO:0000256" key="2">
    <source>
        <dbReference type="SAM" id="SignalP"/>
    </source>
</evidence>
<comment type="caution">
    <text evidence="3">The sequence shown here is derived from an EMBL/GenBank/DDBJ whole genome shotgun (WGS) entry which is preliminary data.</text>
</comment>
<evidence type="ECO:0000313" key="3">
    <source>
        <dbReference type="EMBL" id="MFD1265113.1"/>
    </source>
</evidence>
<keyword evidence="2" id="KW-0732">Signal</keyword>
<evidence type="ECO:0000313" key="4">
    <source>
        <dbReference type="Proteomes" id="UP001597158"/>
    </source>
</evidence>
<name>A0ABW3WK21_9RHOO</name>
<feature type="signal peptide" evidence="2">
    <location>
        <begin position="1"/>
        <end position="26"/>
    </location>
</feature>
<accession>A0ABW3WK21</accession>
<evidence type="ECO:0000256" key="1">
    <source>
        <dbReference type="SAM" id="MobiDB-lite"/>
    </source>
</evidence>
<proteinExistence type="predicted"/>
<keyword evidence="4" id="KW-1185">Reference proteome</keyword>
<gene>
    <name evidence="3" type="ORF">ACFQ4M_16175</name>
</gene>
<protein>
    <submittedName>
        <fullName evidence="3">Uncharacterized protein</fullName>
    </submittedName>
</protein>
<organism evidence="3 4">
    <name type="scientific">Thauera mechernichensis</name>
    <dbReference type="NCBI Taxonomy" id="82788"/>
    <lineage>
        <taxon>Bacteria</taxon>
        <taxon>Pseudomonadati</taxon>
        <taxon>Pseudomonadota</taxon>
        <taxon>Betaproteobacteria</taxon>
        <taxon>Rhodocyclales</taxon>
        <taxon>Zoogloeaceae</taxon>
        <taxon>Thauera</taxon>
    </lineage>
</organism>
<feature type="chain" id="PRO_5046793679" evidence="2">
    <location>
        <begin position="27"/>
        <end position="60"/>
    </location>
</feature>
<feature type="region of interest" description="Disordered" evidence="1">
    <location>
        <begin position="29"/>
        <end position="60"/>
    </location>
</feature>
<reference evidence="4" key="1">
    <citation type="journal article" date="2019" name="Int. J. Syst. Evol. Microbiol.">
        <title>The Global Catalogue of Microorganisms (GCM) 10K type strain sequencing project: providing services to taxonomists for standard genome sequencing and annotation.</title>
        <authorList>
            <consortium name="The Broad Institute Genomics Platform"/>
            <consortium name="The Broad Institute Genome Sequencing Center for Infectious Disease"/>
            <person name="Wu L."/>
            <person name="Ma J."/>
        </authorList>
    </citation>
    <scope>NUCLEOTIDE SEQUENCE [LARGE SCALE GENOMIC DNA]</scope>
    <source>
        <strain evidence="4">CCUG 48884</strain>
    </source>
</reference>
<dbReference type="RefSeq" id="WP_002924553.1">
    <property type="nucleotide sequence ID" value="NZ_JARQZE010000001.1"/>
</dbReference>